<dbReference type="RefSeq" id="WP_386131494.1">
    <property type="nucleotide sequence ID" value="NZ_JBHTJL010000016.1"/>
</dbReference>
<organism evidence="1 2">
    <name type="scientific">Winogradskyella litorisediminis</name>
    <dbReference type="NCBI Taxonomy" id="1156618"/>
    <lineage>
        <taxon>Bacteria</taxon>
        <taxon>Pseudomonadati</taxon>
        <taxon>Bacteroidota</taxon>
        <taxon>Flavobacteriia</taxon>
        <taxon>Flavobacteriales</taxon>
        <taxon>Flavobacteriaceae</taxon>
        <taxon>Winogradskyella</taxon>
    </lineage>
</organism>
<dbReference type="PANTHER" id="PTHR47478">
    <property type="match status" value="1"/>
</dbReference>
<dbReference type="PANTHER" id="PTHR47478:SF1">
    <property type="entry name" value="PYRIMIDINE 5'-NUCLEOTIDASE YJJG"/>
    <property type="match status" value="1"/>
</dbReference>
<sequence>MTNNIKHVFFDLDHTLWDFDKNSGLTFGKIFDLHKVEINIEDFLSVYEPINLRYWKLYREEKVTKAQLRYGRLKEAFDTIDFSASDKLINDLSKDYISYLSSFNHVFEGTYDVLNYLSKRYTLHIITNGFEEAQEKKLVASNMKHYFETVTNSEMVGVKKPNPKIFNFALQNANAKPSESIMIGDSLEADVQGAIDVGLDAIYFDYKNQNYYHNYKRITNLSALQDIL</sequence>
<dbReference type="GO" id="GO:0008253">
    <property type="term" value="F:5'-nucleotidase activity"/>
    <property type="evidence" value="ECO:0007669"/>
    <property type="project" value="UniProtKB-EC"/>
</dbReference>
<dbReference type="NCBIfam" id="TIGR01549">
    <property type="entry name" value="HAD-SF-IA-v1"/>
    <property type="match status" value="1"/>
</dbReference>
<proteinExistence type="predicted"/>
<reference evidence="2" key="1">
    <citation type="journal article" date="2019" name="Int. J. Syst. Evol. Microbiol.">
        <title>The Global Catalogue of Microorganisms (GCM) 10K type strain sequencing project: providing services to taxonomists for standard genome sequencing and annotation.</title>
        <authorList>
            <consortium name="The Broad Institute Genomics Platform"/>
            <consortium name="The Broad Institute Genome Sequencing Center for Infectious Disease"/>
            <person name="Wu L."/>
            <person name="Ma J."/>
        </authorList>
    </citation>
    <scope>NUCLEOTIDE SEQUENCE [LARGE SCALE GENOMIC DNA]</scope>
    <source>
        <strain evidence="2">CCUG 62215</strain>
    </source>
</reference>
<dbReference type="SFLD" id="SFLDS00003">
    <property type="entry name" value="Haloacid_Dehalogenase"/>
    <property type="match status" value="1"/>
</dbReference>
<dbReference type="NCBIfam" id="TIGR02254">
    <property type="entry name" value="YjjG_YfnB"/>
    <property type="match status" value="1"/>
</dbReference>
<dbReference type="EMBL" id="JBHTJL010000016">
    <property type="protein sequence ID" value="MFD1063861.1"/>
    <property type="molecule type" value="Genomic_DNA"/>
</dbReference>
<dbReference type="InterPro" id="IPR023214">
    <property type="entry name" value="HAD_sf"/>
</dbReference>
<dbReference type="Pfam" id="PF00702">
    <property type="entry name" value="Hydrolase"/>
    <property type="match status" value="1"/>
</dbReference>
<dbReference type="InterPro" id="IPR036412">
    <property type="entry name" value="HAD-like_sf"/>
</dbReference>
<comment type="caution">
    <text evidence="1">The sequence shown here is derived from an EMBL/GenBank/DDBJ whole genome shotgun (WGS) entry which is preliminary data.</text>
</comment>
<accession>A0ABW3NB90</accession>
<dbReference type="SUPFAM" id="SSF56784">
    <property type="entry name" value="HAD-like"/>
    <property type="match status" value="1"/>
</dbReference>
<dbReference type="InterPro" id="IPR023198">
    <property type="entry name" value="PGP-like_dom2"/>
</dbReference>
<dbReference type="SFLD" id="SFLDG01129">
    <property type="entry name" value="C1.5:_HAD__Beta-PGM__Phosphata"/>
    <property type="match status" value="1"/>
</dbReference>
<dbReference type="Gene3D" id="3.40.50.1000">
    <property type="entry name" value="HAD superfamily/HAD-like"/>
    <property type="match status" value="1"/>
</dbReference>
<dbReference type="Proteomes" id="UP001597013">
    <property type="component" value="Unassembled WGS sequence"/>
</dbReference>
<dbReference type="InterPro" id="IPR011951">
    <property type="entry name" value="HAD-SF_hydro_IA_YjjG/PynA"/>
</dbReference>
<dbReference type="Gene3D" id="1.10.150.240">
    <property type="entry name" value="Putative phosphatase, domain 2"/>
    <property type="match status" value="1"/>
</dbReference>
<evidence type="ECO:0000313" key="2">
    <source>
        <dbReference type="Proteomes" id="UP001597013"/>
    </source>
</evidence>
<keyword evidence="2" id="KW-1185">Reference proteome</keyword>
<dbReference type="InterPro" id="IPR006439">
    <property type="entry name" value="HAD-SF_hydro_IA"/>
</dbReference>
<evidence type="ECO:0000313" key="1">
    <source>
        <dbReference type="EMBL" id="MFD1063861.1"/>
    </source>
</evidence>
<gene>
    <name evidence="1" type="ORF">ACFQ1Q_11450</name>
</gene>
<protein>
    <submittedName>
        <fullName evidence="1">YjjG family noncanonical pyrimidine nucleotidase</fullName>
        <ecNumber evidence="1">3.1.3.5</ecNumber>
    </submittedName>
</protein>
<dbReference type="InterPro" id="IPR052550">
    <property type="entry name" value="Pyrimidine_5'-ntase_YjjG"/>
</dbReference>
<name>A0ABW3NB90_9FLAO</name>
<dbReference type="EC" id="3.1.3.5" evidence="1"/>
<keyword evidence="1" id="KW-0378">Hydrolase</keyword>